<evidence type="ECO:0000256" key="5">
    <source>
        <dbReference type="ARBA" id="ARBA00023288"/>
    </source>
</evidence>
<protein>
    <submittedName>
        <fullName evidence="11">Synaptobrevin-like protein</fullName>
    </submittedName>
</protein>
<feature type="domain" description="Longin" evidence="9">
    <location>
        <begin position="7"/>
        <end position="146"/>
    </location>
</feature>
<name>A0AAW2Z2R3_9EUKA</name>
<comment type="caution">
    <text evidence="11">The sequence shown here is derived from an EMBL/GenBank/DDBJ whole genome shotgun (WGS) entry which is preliminary data.</text>
</comment>
<evidence type="ECO:0000259" key="10">
    <source>
        <dbReference type="PROSITE" id="PS50892"/>
    </source>
</evidence>
<dbReference type="InterPro" id="IPR011012">
    <property type="entry name" value="Longin-like_dom_sf"/>
</dbReference>
<dbReference type="GO" id="GO:0005794">
    <property type="term" value="C:Golgi apparatus"/>
    <property type="evidence" value="ECO:0007669"/>
    <property type="project" value="TreeGrafter"/>
</dbReference>
<comment type="similarity">
    <text evidence="1">Belongs to the synaptobrevin family.</text>
</comment>
<keyword evidence="2" id="KW-0488">Methylation</keyword>
<evidence type="ECO:0000256" key="7">
    <source>
        <dbReference type="ARBA" id="ARBA00046278"/>
    </source>
</evidence>
<dbReference type="PANTHER" id="PTHR45806">
    <property type="entry name" value="SYNAPTOBREVIN HOMOLOG YKT6"/>
    <property type="match status" value="1"/>
</dbReference>
<feature type="domain" description="V-SNARE coiled-coil homology" evidence="10">
    <location>
        <begin position="144"/>
        <end position="203"/>
    </location>
</feature>
<evidence type="ECO:0000313" key="12">
    <source>
        <dbReference type="Proteomes" id="UP001431209"/>
    </source>
</evidence>
<comment type="subcellular location">
    <subcellularLocation>
        <location evidence="7">Endomembrane system</location>
        <topology evidence="7">Lipid-anchor</topology>
        <orientation evidence="7">Cytoplasmic side</orientation>
    </subcellularLocation>
</comment>
<accession>A0AAW2Z2R3</accession>
<organism evidence="11 12">
    <name type="scientific">Acrasis kona</name>
    <dbReference type="NCBI Taxonomy" id="1008807"/>
    <lineage>
        <taxon>Eukaryota</taxon>
        <taxon>Discoba</taxon>
        <taxon>Heterolobosea</taxon>
        <taxon>Tetramitia</taxon>
        <taxon>Eutetramitia</taxon>
        <taxon>Acrasidae</taxon>
        <taxon>Acrasis</taxon>
    </lineage>
</organism>
<evidence type="ECO:0000256" key="3">
    <source>
        <dbReference type="ARBA" id="ARBA00023136"/>
    </source>
</evidence>
<keyword evidence="4" id="KW-0564">Palmitate</keyword>
<dbReference type="AlphaFoldDB" id="A0AAW2Z2R3"/>
<dbReference type="Gene3D" id="3.30.450.50">
    <property type="entry name" value="Longin domain"/>
    <property type="match status" value="1"/>
</dbReference>
<dbReference type="Proteomes" id="UP001431209">
    <property type="component" value="Unassembled WGS sequence"/>
</dbReference>
<evidence type="ECO:0000256" key="6">
    <source>
        <dbReference type="ARBA" id="ARBA00023289"/>
    </source>
</evidence>
<dbReference type="PANTHER" id="PTHR45806:SF1">
    <property type="entry name" value="SYNAPTOBREVIN HOMOLOG YKT6"/>
    <property type="match status" value="1"/>
</dbReference>
<evidence type="ECO:0000256" key="1">
    <source>
        <dbReference type="ARBA" id="ARBA00008025"/>
    </source>
</evidence>
<sequence length="203" mass="23008">MKLLAINILRYEDSNSNVEPIILTGASDLSSFGFFQRGGVSEFITFISRLLAKRTEKGTRQQVEKDGYNCYVHSRTNNLVGVLVADQEYNPRVAFSVLYQALLDFEKKFTQKQWTDAKQDNDCDNASAIQALLTKYQNPTETDDLLKIRKELEETKAVMNQAIENVLHRGEKIDDLVDQSTDLSMSSKAFYNSVPDNSCCTIQ</sequence>
<keyword evidence="6" id="KW-0636">Prenylation</keyword>
<dbReference type="SMART" id="SM01270">
    <property type="entry name" value="Longin"/>
    <property type="match status" value="1"/>
</dbReference>
<dbReference type="PROSITE" id="PS50892">
    <property type="entry name" value="V_SNARE"/>
    <property type="match status" value="1"/>
</dbReference>
<dbReference type="PROSITE" id="PS50859">
    <property type="entry name" value="LONGIN"/>
    <property type="match status" value="1"/>
</dbReference>
<dbReference type="Pfam" id="PF00957">
    <property type="entry name" value="Synaptobrevin"/>
    <property type="match status" value="1"/>
</dbReference>
<dbReference type="CDD" id="cd14824">
    <property type="entry name" value="Longin"/>
    <property type="match status" value="1"/>
</dbReference>
<keyword evidence="12" id="KW-1185">Reference proteome</keyword>
<dbReference type="InterPro" id="IPR042855">
    <property type="entry name" value="V_SNARE_CC"/>
</dbReference>
<dbReference type="Gene3D" id="1.20.5.110">
    <property type="match status" value="1"/>
</dbReference>
<dbReference type="GO" id="GO:0005484">
    <property type="term" value="F:SNAP receptor activity"/>
    <property type="evidence" value="ECO:0007669"/>
    <property type="project" value="TreeGrafter"/>
</dbReference>
<dbReference type="InterPro" id="IPR010908">
    <property type="entry name" value="Longin_dom"/>
</dbReference>
<evidence type="ECO:0000313" key="11">
    <source>
        <dbReference type="EMBL" id="KAL0483604.1"/>
    </source>
</evidence>
<evidence type="ECO:0000256" key="2">
    <source>
        <dbReference type="ARBA" id="ARBA00022481"/>
    </source>
</evidence>
<keyword evidence="5" id="KW-0449">Lipoprotein</keyword>
<dbReference type="GO" id="GO:0006888">
    <property type="term" value="P:endoplasmic reticulum to Golgi vesicle-mediated transport"/>
    <property type="evidence" value="ECO:0007669"/>
    <property type="project" value="TreeGrafter"/>
</dbReference>
<evidence type="ECO:0000256" key="4">
    <source>
        <dbReference type="ARBA" id="ARBA00023139"/>
    </source>
</evidence>
<dbReference type="SUPFAM" id="SSF58038">
    <property type="entry name" value="SNARE fusion complex"/>
    <property type="match status" value="1"/>
</dbReference>
<proteinExistence type="inferred from homology"/>
<dbReference type="Pfam" id="PF13774">
    <property type="entry name" value="Longin"/>
    <property type="match status" value="1"/>
</dbReference>
<keyword evidence="8" id="KW-0175">Coiled coil</keyword>
<evidence type="ECO:0000256" key="8">
    <source>
        <dbReference type="PROSITE-ProRule" id="PRU00290"/>
    </source>
</evidence>
<dbReference type="SUPFAM" id="SSF64356">
    <property type="entry name" value="SNARE-like"/>
    <property type="match status" value="1"/>
</dbReference>
<keyword evidence="3" id="KW-0472">Membrane</keyword>
<evidence type="ECO:0000259" key="9">
    <source>
        <dbReference type="PROSITE" id="PS50859"/>
    </source>
</evidence>
<gene>
    <name evidence="11" type="ORF">AKO1_011474</name>
</gene>
<dbReference type="EMBL" id="JAOPGA020000972">
    <property type="protein sequence ID" value="KAL0483604.1"/>
    <property type="molecule type" value="Genomic_DNA"/>
</dbReference>
<reference evidence="11 12" key="1">
    <citation type="submission" date="2024-03" db="EMBL/GenBank/DDBJ databases">
        <title>The Acrasis kona genome and developmental transcriptomes reveal deep origins of eukaryotic multicellular pathways.</title>
        <authorList>
            <person name="Sheikh S."/>
            <person name="Fu C.-J."/>
            <person name="Brown M.W."/>
            <person name="Baldauf S.L."/>
        </authorList>
    </citation>
    <scope>NUCLEOTIDE SEQUENCE [LARGE SCALE GENOMIC DNA]</scope>
    <source>
        <strain evidence="11 12">ATCC MYA-3509</strain>
    </source>
</reference>